<dbReference type="InParanoid" id="C1FG21"/>
<dbReference type="OrthoDB" id="10632999at2759"/>
<feature type="transmembrane region" description="Helical" evidence="2">
    <location>
        <begin position="959"/>
        <end position="978"/>
    </location>
</feature>
<evidence type="ECO:0000313" key="4">
    <source>
        <dbReference type="Proteomes" id="UP000002009"/>
    </source>
</evidence>
<keyword evidence="2" id="KW-0472">Membrane</keyword>
<dbReference type="EMBL" id="CP001575">
    <property type="protein sequence ID" value="ACO69472.1"/>
    <property type="molecule type" value="Genomic_DNA"/>
</dbReference>
<accession>C1FG21</accession>
<feature type="transmembrane region" description="Helical" evidence="2">
    <location>
        <begin position="222"/>
        <end position="240"/>
    </location>
</feature>
<feature type="compositionally biased region" description="Acidic residues" evidence="1">
    <location>
        <begin position="124"/>
        <end position="133"/>
    </location>
</feature>
<feature type="region of interest" description="Disordered" evidence="1">
    <location>
        <begin position="769"/>
        <end position="795"/>
    </location>
</feature>
<keyword evidence="4" id="KW-1185">Reference proteome</keyword>
<dbReference type="KEGG" id="mis:MICPUN_60707"/>
<keyword evidence="2" id="KW-0812">Transmembrane</keyword>
<gene>
    <name evidence="3" type="ORF">MICPUN_60707</name>
</gene>
<evidence type="ECO:0000256" key="1">
    <source>
        <dbReference type="SAM" id="MobiDB-lite"/>
    </source>
</evidence>
<feature type="transmembrane region" description="Helical" evidence="2">
    <location>
        <begin position="170"/>
        <end position="187"/>
    </location>
</feature>
<protein>
    <submittedName>
        <fullName evidence="3">Uncharacterized protein</fullName>
    </submittedName>
</protein>
<dbReference type="RefSeq" id="XP_002508214.1">
    <property type="nucleotide sequence ID" value="XM_002508168.1"/>
</dbReference>
<proteinExistence type="predicted"/>
<name>C1FG21_MICCC</name>
<sequence length="1002" mass="108983">MWHATATGAMIAPVRWLSRGRRPRARASASLPVARAVPSVPTSRLPGMSRRRPRDDSRPLRLRAAAQRYSPWVDPDDGPVAEDAPVRIDRPVGYSWGDELDNLRIDEDERARAARKWQEGAYVPDDDDDDEMYEPSPDGDTLYGKGPSSKRLRWPPSLGHGTVPRIARSLWALVAVVGVVWAVWSSVKHVMFLDFSTLDFGNLGAAIDAAALEALAGLAEGALVSTVVAPVVAALTAGFFELNLRFLTIMTAANLPRTLAPATAKTVADRERRLKAMKESRPQHLAYAKLKKATFSACEARHAAAAHACAAWSRPVVAVILGLAVWLTAVAAAGGFGAFVGLERSIVGGPGVGRGPLTTAGVAVWYVVGAALASLTSCLRRRPGAYAADARKEMERREREYLDGLHKGTFLCQWRSDDYVAPGERNKVNPDKQLTNRVVAAAAVGAAAHRRLPPSDAAALVLDASDAKTSEKLSMAFSYFGVGGSDQANGSKGPAGRFMSWLTSPMAPVDEPVEGEYSYGVVYDSMSDSFDSLDEDEEDDSLSFDSEGTEDFEEFEGKVVQAAPYLRGSVELGRRGKGANNWRYWWDNVKMKASKRVAAARGAYRAGATKADLEREALELNEGLGFPATSVLVPNQHTHVVHSLREPGSPCTPYAADVAEVLRKRDPKAPPLNLVYLDHCGAVKQREQQLWDVFSRHSVADGGVLAVTFSTRGKRLGWSKAAAVAACARALVEAADAHGYELEGGAADGALEPNYLERLMDYTVHFGDSVAPSSSSEEDEDPNESPEYRQTTTTVAESDGVAAAAAALRAHRSAVDAALREYTRQCELLGGVEAAFSEVVRGNPVETEANRAAALAARALANALVVWADDVPASNDGRMVSFDTWASRRRRRLCRYLHSRVSGEEWDRVSPPTREDARLLQSLGREVVKSAGKAADLAKPAIAKGVEWRKLEGDIKGELTYPRCFFLYNSLMFFIFRVRVKRRVRKGKEERTFEDRLKLAPR</sequence>
<evidence type="ECO:0000313" key="3">
    <source>
        <dbReference type="EMBL" id="ACO69472.1"/>
    </source>
</evidence>
<dbReference type="eggNOG" id="ENOG502T14R">
    <property type="taxonomic scope" value="Eukaryota"/>
</dbReference>
<organism evidence="3 4">
    <name type="scientific">Micromonas commoda (strain RCC299 / NOUM17 / CCMP2709)</name>
    <name type="common">Picoplanktonic green alga</name>
    <dbReference type="NCBI Taxonomy" id="296587"/>
    <lineage>
        <taxon>Eukaryota</taxon>
        <taxon>Viridiplantae</taxon>
        <taxon>Chlorophyta</taxon>
        <taxon>Mamiellophyceae</taxon>
        <taxon>Mamiellales</taxon>
        <taxon>Mamiellaceae</taxon>
        <taxon>Micromonas</taxon>
    </lineage>
</organism>
<dbReference type="OMA" id="PNQHTHV"/>
<feature type="compositionally biased region" description="Low complexity" evidence="1">
    <location>
        <begin position="27"/>
        <end position="41"/>
    </location>
</feature>
<evidence type="ECO:0000256" key="2">
    <source>
        <dbReference type="SAM" id="Phobius"/>
    </source>
</evidence>
<dbReference type="GeneID" id="8245846"/>
<feature type="region of interest" description="Disordered" evidence="1">
    <location>
        <begin position="27"/>
        <end position="86"/>
    </location>
</feature>
<feature type="region of interest" description="Disordered" evidence="1">
    <location>
        <begin position="116"/>
        <end position="148"/>
    </location>
</feature>
<dbReference type="Proteomes" id="UP000002009">
    <property type="component" value="Chromosome 8"/>
</dbReference>
<dbReference type="AlphaFoldDB" id="C1FG21"/>
<reference evidence="3 4" key="1">
    <citation type="journal article" date="2009" name="Science">
        <title>Green evolution and dynamic adaptations revealed by genomes of the marine picoeukaryotes Micromonas.</title>
        <authorList>
            <person name="Worden A.Z."/>
            <person name="Lee J.H."/>
            <person name="Mock T."/>
            <person name="Rouze P."/>
            <person name="Simmons M.P."/>
            <person name="Aerts A.L."/>
            <person name="Allen A.E."/>
            <person name="Cuvelier M.L."/>
            <person name="Derelle E."/>
            <person name="Everett M.V."/>
            <person name="Foulon E."/>
            <person name="Grimwood J."/>
            <person name="Gundlach H."/>
            <person name="Henrissat B."/>
            <person name="Napoli C."/>
            <person name="McDonald S.M."/>
            <person name="Parker M.S."/>
            <person name="Rombauts S."/>
            <person name="Salamov A."/>
            <person name="Von Dassow P."/>
            <person name="Badger J.H."/>
            <person name="Coutinho P.M."/>
            <person name="Demir E."/>
            <person name="Dubchak I."/>
            <person name="Gentemann C."/>
            <person name="Eikrem W."/>
            <person name="Gready J.E."/>
            <person name="John U."/>
            <person name="Lanier W."/>
            <person name="Lindquist E.A."/>
            <person name="Lucas S."/>
            <person name="Mayer K.F."/>
            <person name="Moreau H."/>
            <person name="Not F."/>
            <person name="Otillar R."/>
            <person name="Panaud O."/>
            <person name="Pangilinan J."/>
            <person name="Paulsen I."/>
            <person name="Piegu B."/>
            <person name="Poliakov A."/>
            <person name="Robbens S."/>
            <person name="Schmutz J."/>
            <person name="Toulza E."/>
            <person name="Wyss T."/>
            <person name="Zelensky A."/>
            <person name="Zhou K."/>
            <person name="Armbrust E.V."/>
            <person name="Bhattacharya D."/>
            <person name="Goodenough U.W."/>
            <person name="Van de Peer Y."/>
            <person name="Grigoriev I.V."/>
        </authorList>
    </citation>
    <scope>NUCLEOTIDE SEQUENCE [LARGE SCALE GENOMIC DNA]</scope>
    <source>
        <strain evidence="4">RCC299 / NOUM17</strain>
    </source>
</reference>
<feature type="transmembrane region" description="Helical" evidence="2">
    <location>
        <begin position="316"/>
        <end position="340"/>
    </location>
</feature>
<keyword evidence="2" id="KW-1133">Transmembrane helix</keyword>